<comment type="caution">
    <text evidence="1">The sequence shown here is derived from an EMBL/GenBank/DDBJ whole genome shotgun (WGS) entry which is preliminary data.</text>
</comment>
<evidence type="ECO:0000313" key="2">
    <source>
        <dbReference type="Proteomes" id="UP000011872"/>
    </source>
</evidence>
<organism evidence="1 2">
    <name type="scientific">Helicobacter pylori GAM265BSii</name>
    <dbReference type="NCBI Taxonomy" id="1159049"/>
    <lineage>
        <taxon>Bacteria</taxon>
        <taxon>Pseudomonadati</taxon>
        <taxon>Campylobacterota</taxon>
        <taxon>Epsilonproteobacteria</taxon>
        <taxon>Campylobacterales</taxon>
        <taxon>Helicobacteraceae</taxon>
        <taxon>Helicobacter</taxon>
    </lineage>
</organism>
<gene>
    <name evidence="1" type="ORF">HMPREF1421_00305</name>
</gene>
<reference evidence="1 2" key="1">
    <citation type="submission" date="2012-12" db="EMBL/GenBank/DDBJ databases">
        <authorList>
            <person name="Weinstock G."/>
            <person name="Sodergren E."/>
            <person name="Lobos E.A."/>
            <person name="Fulton L."/>
            <person name="Fulton R."/>
            <person name="Courtney L."/>
            <person name="Fronick C."/>
            <person name="O'Laughlin M."/>
            <person name="Godfrey J."/>
            <person name="Wilson R.M."/>
            <person name="Miner T."/>
            <person name="Farmer C."/>
            <person name="Delehaunty K."/>
            <person name="Cordes M."/>
            <person name="Minx P."/>
            <person name="Tomlinson C."/>
            <person name="Chen J."/>
            <person name="Wollam A."/>
            <person name="Pepin K.H."/>
            <person name="Bhonagiri V."/>
            <person name="Zhang X."/>
            <person name="Suruliraj S."/>
            <person name="Antonio M."/>
            <person name="Secka O."/>
            <person name="Thomas J."/>
            <person name="Warren W."/>
            <person name="Mitreva M."/>
            <person name="Mardis E.R."/>
            <person name="Wilson R.K."/>
        </authorList>
    </citation>
    <scope>NUCLEOTIDE SEQUENCE [LARGE SCALE GENOMIC DNA]</scope>
    <source>
        <strain evidence="1 2">GAM265BSii</strain>
    </source>
</reference>
<protein>
    <submittedName>
        <fullName evidence="1">Uncharacterized protein</fullName>
    </submittedName>
</protein>
<sequence length="64" mass="7387">MGFLLSCFKTLFCCKILKEIGGILKSFSPLLTPQLNPLTPKDRIIRNHRSLFASSFNIYFKKCF</sequence>
<dbReference type="HOGENOM" id="CLU_2861623_0_0_7"/>
<accession>M3NQ79</accession>
<dbReference type="EMBL" id="APDY01000018">
    <property type="protein sequence ID" value="EMH30374.1"/>
    <property type="molecule type" value="Genomic_DNA"/>
</dbReference>
<proteinExistence type="predicted"/>
<evidence type="ECO:0000313" key="1">
    <source>
        <dbReference type="EMBL" id="EMH30374.1"/>
    </source>
</evidence>
<dbReference type="Proteomes" id="UP000011872">
    <property type="component" value="Unassembled WGS sequence"/>
</dbReference>
<dbReference type="AlphaFoldDB" id="M3NQ79"/>
<name>M3NQ79_HELPX</name>